<feature type="compositionally biased region" description="Basic and acidic residues" evidence="15">
    <location>
        <begin position="487"/>
        <end position="501"/>
    </location>
</feature>
<evidence type="ECO:0000256" key="13">
    <source>
        <dbReference type="ARBA" id="ARBA00074695"/>
    </source>
</evidence>
<feature type="compositionally biased region" description="Pro residues" evidence="15">
    <location>
        <begin position="246"/>
        <end position="255"/>
    </location>
</feature>
<comment type="caution">
    <text evidence="17">The sequence shown here is derived from an EMBL/GenBank/DDBJ whole genome shotgun (WGS) entry which is preliminary data.</text>
</comment>
<evidence type="ECO:0000256" key="10">
    <source>
        <dbReference type="ARBA" id="ARBA00023273"/>
    </source>
</evidence>
<dbReference type="GO" id="GO:0030048">
    <property type="term" value="P:actin filament-based movement"/>
    <property type="evidence" value="ECO:0007669"/>
    <property type="project" value="TreeGrafter"/>
</dbReference>
<feature type="compositionally biased region" description="Pro residues" evidence="15">
    <location>
        <begin position="1"/>
        <end position="14"/>
    </location>
</feature>
<dbReference type="PANTHER" id="PTHR48226:SF1">
    <property type="entry name" value="WAS_WASL-INTERACTING PROTEIN FAMILY MEMBER 1"/>
    <property type="match status" value="1"/>
</dbReference>
<dbReference type="GO" id="GO:0005884">
    <property type="term" value="C:actin filament"/>
    <property type="evidence" value="ECO:0007669"/>
    <property type="project" value="TreeGrafter"/>
</dbReference>
<sequence>MPVPPPPAPPPPPTLALANTEKPSLSRSEQAGRNALLSDITKGKKLKKTVTNDRSAPILDKPKGPGGGGGGFGGGGGGGGGGGFGGGGGGFGGGGPPGLGGLFQAGMPKLRSAASRDADAGANRPPVLPPGGRSVAAKPFSPPSGPPRFPGAPLSQRSAAPEPQRSRLPPPRPDVGSKADGAPPPVPSTPRPVASSLHARGSPPVPAVSRQPSIGPTPPPFPGSRNAAFGGSVRPSSTSSSSPFSNRPPLPPTPGRPTSCHPTPCCRPAGALAVVTWLGSTAARGACWLFLPLFIYCLPAEKPLALPSRQPCRVPGKGPGTFALPPPPASSADAPTAETRACVRAPKARHCQGSHFGPGAAQFPSWRPMGSSAVLLQAVSVCCSPAGPLPPPPLSRNGSTSRALPAAPQLPSRAGLEGQRGAGPRPPLPPERPGAGAPPPPAPAMRNGYQEPGDDEWESRFSFHPISDLPPPEPYVPVNKSYPSKLARNESRGGSGRKERGAPPLPPIPR</sequence>
<feature type="domain" description="WH2" evidence="16">
    <location>
        <begin position="32"/>
        <end position="49"/>
    </location>
</feature>
<evidence type="ECO:0000256" key="1">
    <source>
        <dbReference type="ARBA" id="ARBA00004245"/>
    </source>
</evidence>
<organism evidence="17 18">
    <name type="scientific">Nothoprocta ornata</name>
    <dbReference type="NCBI Taxonomy" id="83376"/>
    <lineage>
        <taxon>Eukaryota</taxon>
        <taxon>Metazoa</taxon>
        <taxon>Chordata</taxon>
        <taxon>Craniata</taxon>
        <taxon>Vertebrata</taxon>
        <taxon>Euteleostomi</taxon>
        <taxon>Archelosauria</taxon>
        <taxon>Archosauria</taxon>
        <taxon>Dinosauria</taxon>
        <taxon>Saurischia</taxon>
        <taxon>Theropoda</taxon>
        <taxon>Coelurosauria</taxon>
        <taxon>Aves</taxon>
        <taxon>Palaeognathae</taxon>
        <taxon>Tinamiformes</taxon>
        <taxon>Tinamidae</taxon>
        <taxon>Nothoprocta</taxon>
    </lineage>
</organism>
<evidence type="ECO:0000313" key="18">
    <source>
        <dbReference type="Proteomes" id="UP000531938"/>
    </source>
</evidence>
<evidence type="ECO:0000256" key="7">
    <source>
        <dbReference type="ARBA" id="ARBA00022737"/>
    </source>
</evidence>
<dbReference type="InterPro" id="IPR011993">
    <property type="entry name" value="PH-like_dom_sf"/>
</dbReference>
<feature type="compositionally biased region" description="Gly residues" evidence="15">
    <location>
        <begin position="64"/>
        <end position="103"/>
    </location>
</feature>
<feature type="compositionally biased region" description="Polar residues" evidence="15">
    <location>
        <begin position="21"/>
        <end position="31"/>
    </location>
</feature>
<dbReference type="Proteomes" id="UP000531938">
    <property type="component" value="Unassembled WGS sequence"/>
</dbReference>
<evidence type="ECO:0000256" key="14">
    <source>
        <dbReference type="ARBA" id="ARBA00080267"/>
    </source>
</evidence>
<keyword evidence="5" id="KW-0963">Cytoplasm</keyword>
<evidence type="ECO:0000256" key="2">
    <source>
        <dbReference type="ARBA" id="ARBA00004466"/>
    </source>
</evidence>
<dbReference type="CDD" id="cd22076">
    <property type="entry name" value="WH2_WAS_WASL-1"/>
    <property type="match status" value="1"/>
</dbReference>
<dbReference type="FunFam" id="2.30.29.30:FF:000294">
    <property type="entry name" value="WAS/WASL-interacting protein family member 1"/>
    <property type="match status" value="1"/>
</dbReference>
<evidence type="ECO:0000256" key="11">
    <source>
        <dbReference type="ARBA" id="ARBA00023329"/>
    </source>
</evidence>
<evidence type="ECO:0000259" key="16">
    <source>
        <dbReference type="PROSITE" id="PS51082"/>
    </source>
</evidence>
<name>A0A7K7B194_9AVES</name>
<evidence type="ECO:0000256" key="15">
    <source>
        <dbReference type="SAM" id="MobiDB-lite"/>
    </source>
</evidence>
<dbReference type="GO" id="GO:0003779">
    <property type="term" value="F:actin binding"/>
    <property type="evidence" value="ECO:0007669"/>
    <property type="project" value="UniProtKB-KW"/>
</dbReference>
<protein>
    <recommendedName>
        <fullName evidence="13">WAS/WASL-interacting protein family member 1</fullName>
    </recommendedName>
    <alternativeName>
        <fullName evidence="14">Wiskott-Aldrich syndrome protein-interacting protein</fullName>
    </alternativeName>
</protein>
<evidence type="ECO:0000256" key="4">
    <source>
        <dbReference type="ARBA" id="ARBA00022481"/>
    </source>
</evidence>
<keyword evidence="9" id="KW-0206">Cytoskeleton</keyword>
<keyword evidence="8" id="KW-0009">Actin-binding</keyword>
<keyword evidence="6" id="KW-0597">Phosphoprotein</keyword>
<evidence type="ECO:0000313" key="17">
    <source>
        <dbReference type="EMBL" id="NWY02079.1"/>
    </source>
</evidence>
<dbReference type="AlphaFoldDB" id="A0A7K7B194"/>
<evidence type="ECO:0000256" key="9">
    <source>
        <dbReference type="ARBA" id="ARBA00023212"/>
    </source>
</evidence>
<dbReference type="InterPro" id="IPR003124">
    <property type="entry name" value="WH2_dom"/>
</dbReference>
<dbReference type="Gene3D" id="2.30.29.30">
    <property type="entry name" value="Pleckstrin-homology domain (PH domain)/Phosphotyrosine-binding domain (PTB)"/>
    <property type="match status" value="1"/>
</dbReference>
<evidence type="ECO:0000256" key="6">
    <source>
        <dbReference type="ARBA" id="ARBA00022553"/>
    </source>
</evidence>
<feature type="non-terminal residue" evidence="17">
    <location>
        <position position="1"/>
    </location>
</feature>
<dbReference type="Pfam" id="PF02205">
    <property type="entry name" value="WH2"/>
    <property type="match status" value="1"/>
</dbReference>
<feature type="compositionally biased region" description="Pro residues" evidence="15">
    <location>
        <begin position="140"/>
        <end position="150"/>
    </location>
</feature>
<feature type="region of interest" description="Disordered" evidence="15">
    <location>
        <begin position="1"/>
        <end position="260"/>
    </location>
</feature>
<keyword evidence="18" id="KW-1185">Reference proteome</keyword>
<evidence type="ECO:0000256" key="12">
    <source>
        <dbReference type="ARBA" id="ARBA00060722"/>
    </source>
</evidence>
<comment type="subcellular location">
    <subcellularLocation>
        <location evidence="2">Cell projection</location>
        <location evidence="2">Ruffle</location>
    </subcellularLocation>
    <subcellularLocation>
        <location evidence="1">Cytoplasm</location>
        <location evidence="1">Cytoskeleton</location>
    </subcellularLocation>
    <subcellularLocation>
        <location evidence="3">Cytoplasmic vesicle</location>
    </subcellularLocation>
</comment>
<accession>A0A7K7B194</accession>
<keyword evidence="10" id="KW-0966">Cell projection</keyword>
<evidence type="ECO:0000256" key="3">
    <source>
        <dbReference type="ARBA" id="ARBA00004541"/>
    </source>
</evidence>
<dbReference type="PROSITE" id="PS51082">
    <property type="entry name" value="WH2"/>
    <property type="match status" value="1"/>
</dbReference>
<proteinExistence type="inferred from homology"/>
<keyword evidence="4" id="KW-0488">Methylation</keyword>
<evidence type="ECO:0000256" key="8">
    <source>
        <dbReference type="ARBA" id="ARBA00023203"/>
    </source>
</evidence>
<reference evidence="17 18" key="1">
    <citation type="submission" date="2019-09" db="EMBL/GenBank/DDBJ databases">
        <title>Bird 10,000 Genomes (B10K) Project - Family phase.</title>
        <authorList>
            <person name="Zhang G."/>
        </authorList>
    </citation>
    <scope>NUCLEOTIDE SEQUENCE [LARGE SCALE GENOMIC DNA]</scope>
    <source>
        <strain evidence="17">B10K-MSB-03</strain>
    </source>
</reference>
<keyword evidence="11" id="KW-0968">Cytoplasmic vesicle</keyword>
<evidence type="ECO:0000256" key="5">
    <source>
        <dbReference type="ARBA" id="ARBA00022490"/>
    </source>
</evidence>
<feature type="region of interest" description="Disordered" evidence="15">
    <location>
        <begin position="390"/>
        <end position="510"/>
    </location>
</feature>
<gene>
    <name evidence="17" type="primary">Wipf1</name>
    <name evidence="17" type="ORF">NOTORN_R02325</name>
</gene>
<dbReference type="SMART" id="SM00246">
    <property type="entry name" value="WH2"/>
    <property type="match status" value="1"/>
</dbReference>
<feature type="compositionally biased region" description="Pro residues" evidence="15">
    <location>
        <begin position="424"/>
        <end position="443"/>
    </location>
</feature>
<dbReference type="PANTHER" id="PTHR48226">
    <property type="entry name" value="OS06G0326200 PROTEIN"/>
    <property type="match status" value="1"/>
</dbReference>
<dbReference type="GO" id="GO:0031410">
    <property type="term" value="C:cytoplasmic vesicle"/>
    <property type="evidence" value="ECO:0007669"/>
    <property type="project" value="UniProtKB-SubCell"/>
</dbReference>
<keyword evidence="7" id="KW-0677">Repeat</keyword>
<dbReference type="InterPro" id="IPR053099">
    <property type="entry name" value="WAS/WASL-interacting_domain"/>
</dbReference>
<dbReference type="GO" id="GO:0001726">
    <property type="term" value="C:ruffle"/>
    <property type="evidence" value="ECO:0007669"/>
    <property type="project" value="UniProtKB-SubCell"/>
</dbReference>
<comment type="similarity">
    <text evidence="12">Belongs to the verprolin family.</text>
</comment>
<feature type="non-terminal residue" evidence="17">
    <location>
        <position position="510"/>
    </location>
</feature>
<feature type="compositionally biased region" description="Low complexity" evidence="15">
    <location>
        <begin position="235"/>
        <end position="245"/>
    </location>
</feature>
<dbReference type="EMBL" id="VZSH01000102">
    <property type="protein sequence ID" value="NWY02079.1"/>
    <property type="molecule type" value="Genomic_DNA"/>
</dbReference>